<organism evidence="6 7">
    <name type="scientific">Spirosoma linguale (strain ATCC 33905 / DSM 74 / LMG 10896 / Claus 1)</name>
    <dbReference type="NCBI Taxonomy" id="504472"/>
    <lineage>
        <taxon>Bacteria</taxon>
        <taxon>Pseudomonadati</taxon>
        <taxon>Bacteroidota</taxon>
        <taxon>Cytophagia</taxon>
        <taxon>Cytophagales</taxon>
        <taxon>Cytophagaceae</taxon>
        <taxon>Spirosoma</taxon>
    </lineage>
</organism>
<protein>
    <recommendedName>
        <fullName evidence="2">protein-glutamate methylesterase</fullName>
        <ecNumber evidence="2">3.1.1.61</ecNumber>
    </recommendedName>
</protein>
<dbReference type="Pfam" id="PF01339">
    <property type="entry name" value="CheB_methylest"/>
    <property type="match status" value="1"/>
</dbReference>
<evidence type="ECO:0000313" key="7">
    <source>
        <dbReference type="Proteomes" id="UP000002028"/>
    </source>
</evidence>
<dbReference type="InterPro" id="IPR011247">
    <property type="entry name" value="Chemotax_prot-Glu_Me-esterase"/>
</dbReference>
<dbReference type="AlphaFoldDB" id="D2QE20"/>
<dbReference type="CDD" id="cd16433">
    <property type="entry name" value="CheB"/>
    <property type="match status" value="1"/>
</dbReference>
<dbReference type="InterPro" id="IPR000673">
    <property type="entry name" value="Sig_transdc_resp-reg_Me-estase"/>
</dbReference>
<dbReference type="GO" id="GO:0008984">
    <property type="term" value="F:protein-glutamate methylesterase activity"/>
    <property type="evidence" value="ECO:0007669"/>
    <property type="project" value="UniProtKB-EC"/>
</dbReference>
<gene>
    <name evidence="6" type="ordered locus">Slin_5265</name>
</gene>
<dbReference type="PANTHER" id="PTHR42872:SF6">
    <property type="entry name" value="PROTEIN-GLUTAMATE METHYLESTERASE_PROTEIN-GLUTAMINE GLUTAMINASE"/>
    <property type="match status" value="1"/>
</dbReference>
<dbReference type="HOGENOM" id="CLU_000445_51_1_10"/>
<dbReference type="GO" id="GO:0005737">
    <property type="term" value="C:cytoplasm"/>
    <property type="evidence" value="ECO:0007669"/>
    <property type="project" value="InterPro"/>
</dbReference>
<dbReference type="GO" id="GO:0000156">
    <property type="term" value="F:phosphorelay response regulator activity"/>
    <property type="evidence" value="ECO:0007669"/>
    <property type="project" value="InterPro"/>
</dbReference>
<dbReference type="KEGG" id="sli:Slin_5265"/>
<reference evidence="6 7" key="1">
    <citation type="journal article" date="2010" name="Stand. Genomic Sci.">
        <title>Complete genome sequence of Spirosoma linguale type strain (1).</title>
        <authorList>
            <person name="Lail K."/>
            <person name="Sikorski J."/>
            <person name="Saunders E."/>
            <person name="Lapidus A."/>
            <person name="Glavina Del Rio T."/>
            <person name="Copeland A."/>
            <person name="Tice H."/>
            <person name="Cheng J.-F."/>
            <person name="Lucas S."/>
            <person name="Nolan M."/>
            <person name="Bruce D."/>
            <person name="Goodwin L."/>
            <person name="Pitluck S."/>
            <person name="Ivanova N."/>
            <person name="Mavromatis K."/>
            <person name="Ovchinnikova G."/>
            <person name="Pati A."/>
            <person name="Chen A."/>
            <person name="Palaniappan K."/>
            <person name="Land M."/>
            <person name="Hauser L."/>
            <person name="Chang Y.-J."/>
            <person name="Jeffries C.D."/>
            <person name="Chain P."/>
            <person name="Brettin T."/>
            <person name="Detter J.C."/>
            <person name="Schuetze A."/>
            <person name="Rohde M."/>
            <person name="Tindall B.J."/>
            <person name="Goeker M."/>
            <person name="Bristow J."/>
            <person name="Eisen J.A."/>
            <person name="Markowitz V."/>
            <person name="Hugenholtz P."/>
            <person name="Kyrpides N.C."/>
            <person name="Klenk H.-P."/>
            <person name="Chen F."/>
        </authorList>
    </citation>
    <scope>NUCLEOTIDE SEQUENCE [LARGE SCALE GENOMIC DNA]</scope>
    <source>
        <strain evidence="7">ATCC 33905 / DSM 74 / LMG 10896 / Claus 1</strain>
    </source>
</reference>
<feature type="active site" evidence="4">
    <location>
        <position position="12"/>
    </location>
</feature>
<dbReference type="Gene3D" id="3.40.50.180">
    <property type="entry name" value="Methylesterase CheB, C-terminal domain"/>
    <property type="match status" value="1"/>
</dbReference>
<dbReference type="eggNOG" id="COG2201">
    <property type="taxonomic scope" value="Bacteria"/>
</dbReference>
<dbReference type="PANTHER" id="PTHR42872">
    <property type="entry name" value="PROTEIN-GLUTAMATE METHYLESTERASE/PROTEIN-GLUTAMINE GLUTAMINASE"/>
    <property type="match status" value="1"/>
</dbReference>
<feature type="domain" description="CheB-type methylesterase" evidence="5">
    <location>
        <begin position="1"/>
        <end position="189"/>
    </location>
</feature>
<keyword evidence="7" id="KW-1185">Reference proteome</keyword>
<feature type="active site" evidence="4">
    <location>
        <position position="39"/>
    </location>
</feature>
<dbReference type="RefSeq" id="WP_012929737.1">
    <property type="nucleotide sequence ID" value="NC_013730.1"/>
</dbReference>
<proteinExistence type="predicted"/>
<name>D2QE20_SPILD</name>
<dbReference type="InterPro" id="IPR035909">
    <property type="entry name" value="CheB_C"/>
</dbReference>
<evidence type="ECO:0000256" key="3">
    <source>
        <dbReference type="ARBA" id="ARBA00048267"/>
    </source>
</evidence>
<accession>D2QE20</accession>
<evidence type="ECO:0000256" key="1">
    <source>
        <dbReference type="ARBA" id="ARBA00022801"/>
    </source>
</evidence>
<dbReference type="Proteomes" id="UP000002028">
    <property type="component" value="Chromosome"/>
</dbReference>
<dbReference type="EC" id="3.1.1.61" evidence="2"/>
<dbReference type="EMBL" id="CP001769">
    <property type="protein sequence ID" value="ADB41236.1"/>
    <property type="molecule type" value="Genomic_DNA"/>
</dbReference>
<evidence type="ECO:0000313" key="6">
    <source>
        <dbReference type="EMBL" id="ADB41236.1"/>
    </source>
</evidence>
<dbReference type="PIRSF" id="PIRSF036461">
    <property type="entry name" value="Chmtx_methlestr"/>
    <property type="match status" value="1"/>
</dbReference>
<evidence type="ECO:0000259" key="5">
    <source>
        <dbReference type="PROSITE" id="PS50122"/>
    </source>
</evidence>
<dbReference type="SUPFAM" id="SSF52738">
    <property type="entry name" value="Methylesterase CheB, C-terminal domain"/>
    <property type="match status" value="1"/>
</dbReference>
<sequence length="329" mass="36256">MTKRDIVVIGASAGGVYALRELVAGLPPDLSATIFIVQHIAADAPSYLPRILNFAGNIKATQPVDGEPIQRGHIYVAPPDHHLLIENETVLVKRGPKENRFRPSIDALFRSAAYCYGPRVIGVVLTGLLNDGTSGMWTVKRLGGVSVIQEPEEALYPSMPESVRENVVVDHSVPISEMAALLTRLTQETVNERPILAQKDQLRLQKEVKIAEEENSFDMTILEEGDLSPLTCPECHGVMTSIQEGTLLRYRCHTGHGYTASSLLSGVKRSVEESLWNAIRALEETVMLLEKAAQVLEEGGNVRAAQEYRTQISEAEWKIRQLRPLVFAG</sequence>
<dbReference type="PROSITE" id="PS50122">
    <property type="entry name" value="CHEB"/>
    <property type="match status" value="1"/>
</dbReference>
<evidence type="ECO:0000256" key="2">
    <source>
        <dbReference type="ARBA" id="ARBA00039140"/>
    </source>
</evidence>
<dbReference type="STRING" id="504472.Slin_5265"/>
<feature type="active site" evidence="4">
    <location>
        <position position="131"/>
    </location>
</feature>
<dbReference type="GO" id="GO:0006935">
    <property type="term" value="P:chemotaxis"/>
    <property type="evidence" value="ECO:0007669"/>
    <property type="project" value="UniProtKB-UniRule"/>
</dbReference>
<keyword evidence="1 4" id="KW-0378">Hydrolase</keyword>
<keyword evidence="4" id="KW-0145">Chemotaxis</keyword>
<comment type="catalytic activity">
    <reaction evidence="3">
        <text>[protein]-L-glutamate 5-O-methyl ester + H2O = L-glutamyl-[protein] + methanol + H(+)</text>
        <dbReference type="Rhea" id="RHEA:23236"/>
        <dbReference type="Rhea" id="RHEA-COMP:10208"/>
        <dbReference type="Rhea" id="RHEA-COMP:10311"/>
        <dbReference type="ChEBI" id="CHEBI:15377"/>
        <dbReference type="ChEBI" id="CHEBI:15378"/>
        <dbReference type="ChEBI" id="CHEBI:17790"/>
        <dbReference type="ChEBI" id="CHEBI:29973"/>
        <dbReference type="ChEBI" id="CHEBI:82795"/>
        <dbReference type="EC" id="3.1.1.61"/>
    </reaction>
</comment>
<evidence type="ECO:0000256" key="4">
    <source>
        <dbReference type="PROSITE-ProRule" id="PRU00050"/>
    </source>
</evidence>